<feature type="region of interest" description="Disordered" evidence="10">
    <location>
        <begin position="715"/>
        <end position="740"/>
    </location>
</feature>
<keyword evidence="5" id="KW-0677">Repeat</keyword>
<feature type="compositionally biased region" description="Polar residues" evidence="10">
    <location>
        <begin position="323"/>
        <end position="351"/>
    </location>
</feature>
<dbReference type="PRINTS" id="PR00628">
    <property type="entry name" value="INSULINRSI"/>
</dbReference>
<dbReference type="CDD" id="cd01257">
    <property type="entry name" value="PH_IRS"/>
    <property type="match status" value="1"/>
</dbReference>
<evidence type="ECO:0000313" key="14">
    <source>
        <dbReference type="Proteomes" id="UP001359485"/>
    </source>
</evidence>
<evidence type="ECO:0000256" key="2">
    <source>
        <dbReference type="ARBA" id="ARBA00015710"/>
    </source>
</evidence>
<dbReference type="PROSITE" id="PS51064">
    <property type="entry name" value="IRS_PTB"/>
    <property type="match status" value="1"/>
</dbReference>
<protein>
    <recommendedName>
        <fullName evidence="2">Insulin receptor substrate 1</fullName>
    </recommendedName>
    <alternativeName>
        <fullName evidence="8">Protein chico</fullName>
    </alternativeName>
</protein>
<evidence type="ECO:0000256" key="4">
    <source>
        <dbReference type="ARBA" id="ARBA00022604"/>
    </source>
</evidence>
<sequence>MSTSKSTSSDHYDGRKGEIMRMGYLKKLKTMKKKFFILRGESSDASARLEYYDSEKKWRNSQPPKRTISLKTCFNINRRKDTKHKYVIALYTKDDCFCIVLDSEEDLQEWLKVLLKLQTGEDCVDGEQPKPNFEHVWKVTLQEKGLGDSKNLVGPYHVCLTDQTLTLVKITEDDAKPETLEFPLIYIRSCGVTGSFFYIEVGRQTVTGAGALWMLTEDANIAKNMNEVIFSAFSVQQKNLKDVNPHRKRSSSATESSKPTSVLQRRQTHGPSKPLISSGYSAVPVASSLGLSANSRTSAHHCVPRPPSQRRHSVSAVSSSSVLGTSTMVQHQSTNSIPLSPYSESSESRNGPSALHIAHQRTKSCPISETSVLGSFTSSPEPLKNSFCPVHRDGISSQSSIDFAHAHIGEGPDLRRSSVSGRRTSAVIKSSTTGTRERSDSMPSRNRTTSEGGHHFTAGILPHSARIPYHGSRPHSMHSRGLSHSPPAASGPCSTDSVGSSVSIDDGEFDLAMSATSPRYGHSSTPDEPAIIEENCNDYCHWAQENGEVDKIDDYVAMERPPQSLSLPIHGSVSQRKVSAPASLKSSSPLHSFMDVCSPCGSSPLETGNYLPMSPGEGGRRMTVGGTSYPSNHSRDSSLAEETVDGYVPMAPNPTDDGYVDMDTLPGHRLHGEDCHHSDMSPGSSCSFTSGTPSTDLRFSEYHLEKVSSYLTLSEEDELSLTERPSRTYSFGSQSETTKSKGKVVEMLNNAEAGRVRAFSVGSKWGKPWNLTKEAHKLPSRSHVLPQNSKSSSAPLLSSSWSGTSRHTQSSNDPMADLMEIDFTENKKKKRGTSSKFRVAPVMESASQLSIDMKSSLHTVTSSADSGYMDMSSKSPSGIFPSSKTQNGSDSYSASPPSVASGSPRTQGFNAIFGKSPPKAFLSGRSPPKLNSHFGRSPPKSSPLAGNFEAVSSKPFFSPTETSRSEPKNIRLTKPAIISSSTLKTIGEKPDVKPQKFPTTSSANLNMYALYNKMHAPGNAVRQSGAYMDMRLGSNDSQQGKDDQNYMEMGGKNTKKFARANSEKDVFTSKDYQNKSLPEGYMEMSCGSKLTRKLSGDNFGSTGLFDDYVPMSGGSQPIAIKGSSMTKPSPTGRTPPKVPTSFLGLGGSGTFSSSRRNGRRKSRKKHERRGSKENVVTPTGSNSTIFPMSLNSPISPKKITGSLTELKEKLTPTNSPDESTETSPADESLHAGLSPNEEDSLYEEMTPGAGLENRCFLDGVGKAAEKDSGDGTKLSEPFNRLLRIFSDGSSNDYVNFTPRVRSTDEDFGDYACMKPGESETRRTPLNVVRSQEDGSTSVRKSEESAMEIPLDAPHGVPYSATANISDSKSDIAQKTKCPETGDDLKVPRLASSQLMQKSVGKMKPQTSSKDNESSLAEEKTEVSHSRLNLSGLDNSRVSNLMSGTDGGCVESGDRKTGLRTSENHAGVTRQVSSSSSSSTEVVSVKEAGPASVMVPGASRPSSTSSEKDITYASLDLGPSGSEGEDSGRSPRTFKTQTSVNESSVYSLISTPTVPSESFNYVKIDFEKSGSLRAPESFTKKIHY</sequence>
<evidence type="ECO:0000256" key="8">
    <source>
        <dbReference type="ARBA" id="ARBA00033282"/>
    </source>
</evidence>
<keyword evidence="7" id="KW-0896">Oogenesis</keyword>
<dbReference type="SMART" id="SM01244">
    <property type="entry name" value="IRS"/>
    <property type="match status" value="1"/>
</dbReference>
<feature type="compositionally biased region" description="Polar residues" evidence="10">
    <location>
        <begin position="1532"/>
        <end position="1543"/>
    </location>
</feature>
<feature type="compositionally biased region" description="Polar residues" evidence="10">
    <location>
        <begin position="1174"/>
        <end position="1194"/>
    </location>
</feature>
<feature type="domain" description="PH" evidence="11">
    <location>
        <begin position="18"/>
        <end position="119"/>
    </location>
</feature>
<feature type="region of interest" description="Disordered" evidence="10">
    <location>
        <begin position="863"/>
        <end position="968"/>
    </location>
</feature>
<feature type="compositionally biased region" description="Low complexity" evidence="10">
    <location>
        <begin position="251"/>
        <end position="261"/>
    </location>
</feature>
<feature type="compositionally biased region" description="Basic residues" evidence="10">
    <location>
        <begin position="1156"/>
        <end position="1169"/>
    </location>
</feature>
<proteinExistence type="predicted"/>
<dbReference type="InterPro" id="IPR039011">
    <property type="entry name" value="IRS"/>
</dbReference>
<comment type="function">
    <text evidence="9">Activates phosphatidylinositol 3-kinase when bound to the regulatory p85 subunit. May mediate the control of various cellular processes by insulin-like peptides. When phosphorylated by the insulin receptor binds specifically to various cellular proteins containing SH2 domains. Involved in control of cell proliferation, cell size, and body and organ growth throughout development. Also has a role in a signaling pathway controlling the physiological response required to endure periods of low nutrient conditions. Insulin/insulin-like growth factor (IGF) signaling pathway has a role in regulating aging and is necessary in the ovary for vitellogenic maturation.</text>
</comment>
<dbReference type="SUPFAM" id="SSF50729">
    <property type="entry name" value="PH domain-like"/>
    <property type="match status" value="2"/>
</dbReference>
<feature type="compositionally biased region" description="Basic and acidic residues" evidence="10">
    <location>
        <begin position="670"/>
        <end position="679"/>
    </location>
</feature>
<name>A0ABR1AW38_POLSC</name>
<evidence type="ECO:0000256" key="7">
    <source>
        <dbReference type="ARBA" id="ARBA00022943"/>
    </source>
</evidence>
<feature type="compositionally biased region" description="Polar residues" evidence="10">
    <location>
        <begin position="1211"/>
        <end position="1225"/>
    </location>
</feature>
<feature type="compositionally biased region" description="Polar residues" evidence="10">
    <location>
        <begin position="681"/>
        <end position="692"/>
    </location>
</feature>
<evidence type="ECO:0000259" key="11">
    <source>
        <dbReference type="PROSITE" id="PS50003"/>
    </source>
</evidence>
<evidence type="ECO:0000313" key="13">
    <source>
        <dbReference type="EMBL" id="KAK6627921.1"/>
    </source>
</evidence>
<accession>A0ABR1AW38</accession>
<dbReference type="PANTHER" id="PTHR10614:SF13">
    <property type="entry name" value="INSULIN RECEPTOR SUBSTRATE 1"/>
    <property type="match status" value="1"/>
</dbReference>
<evidence type="ECO:0000256" key="6">
    <source>
        <dbReference type="ARBA" id="ARBA00022782"/>
    </source>
</evidence>
<dbReference type="InterPro" id="IPR002404">
    <property type="entry name" value="IRS_PTB"/>
</dbReference>
<dbReference type="CDD" id="cd01204">
    <property type="entry name" value="PTB_IRS"/>
    <property type="match status" value="1"/>
</dbReference>
<feature type="region of interest" description="Disordered" evidence="10">
    <location>
        <begin position="777"/>
        <end position="816"/>
    </location>
</feature>
<dbReference type="InterPro" id="IPR001849">
    <property type="entry name" value="PH_domain"/>
</dbReference>
<keyword evidence="4" id="KW-0341">Growth regulation</keyword>
<evidence type="ECO:0000256" key="1">
    <source>
        <dbReference type="ARBA" id="ARBA00011440"/>
    </source>
</evidence>
<feature type="compositionally biased region" description="Low complexity" evidence="10">
    <location>
        <begin position="872"/>
        <end position="904"/>
    </location>
</feature>
<feature type="compositionally biased region" description="Polar residues" evidence="10">
    <location>
        <begin position="727"/>
        <end position="737"/>
    </location>
</feature>
<comment type="caution">
    <text evidence="13">The sequence shown here is derived from an EMBL/GenBank/DDBJ whole genome shotgun (WGS) entry which is preliminary data.</text>
</comment>
<feature type="compositionally biased region" description="Basic and acidic residues" evidence="10">
    <location>
        <begin position="1367"/>
        <end position="1386"/>
    </location>
</feature>
<feature type="compositionally biased region" description="Low complexity" evidence="10">
    <location>
        <begin position="1471"/>
        <end position="1484"/>
    </location>
</feature>
<feature type="region of interest" description="Disordered" evidence="10">
    <location>
        <begin position="1116"/>
        <end position="1246"/>
    </location>
</feature>
<evidence type="ECO:0000256" key="10">
    <source>
        <dbReference type="SAM" id="MobiDB-lite"/>
    </source>
</evidence>
<dbReference type="SMART" id="SM00233">
    <property type="entry name" value="PH"/>
    <property type="match status" value="1"/>
</dbReference>
<feature type="region of interest" description="Disordered" evidence="10">
    <location>
        <begin position="241"/>
        <end position="279"/>
    </location>
</feature>
<dbReference type="Gene3D" id="2.30.29.30">
    <property type="entry name" value="Pleckstrin-homology domain (PH domain)/Phosphotyrosine-binding domain (PTB)"/>
    <property type="match status" value="2"/>
</dbReference>
<evidence type="ECO:0000256" key="5">
    <source>
        <dbReference type="ARBA" id="ARBA00022737"/>
    </source>
</evidence>
<evidence type="ECO:0000256" key="9">
    <source>
        <dbReference type="ARBA" id="ARBA00046145"/>
    </source>
</evidence>
<feature type="compositionally biased region" description="Basic residues" evidence="10">
    <location>
        <begin position="298"/>
        <end position="313"/>
    </location>
</feature>
<feature type="region of interest" description="Disordered" evidence="10">
    <location>
        <begin position="654"/>
        <end position="692"/>
    </location>
</feature>
<evidence type="ECO:0000259" key="12">
    <source>
        <dbReference type="PROSITE" id="PS51064"/>
    </source>
</evidence>
<feature type="region of interest" description="Disordered" evidence="10">
    <location>
        <begin position="1314"/>
        <end position="1543"/>
    </location>
</feature>
<keyword evidence="6" id="KW-0221">Differentiation</keyword>
<feature type="compositionally biased region" description="Polar residues" evidence="10">
    <location>
        <begin position="1425"/>
        <end position="1442"/>
    </location>
</feature>
<feature type="compositionally biased region" description="Low complexity" evidence="10">
    <location>
        <begin position="789"/>
        <end position="811"/>
    </location>
</feature>
<feature type="compositionally biased region" description="Polar residues" evidence="10">
    <location>
        <begin position="417"/>
        <end position="434"/>
    </location>
</feature>
<dbReference type="PROSITE" id="PS50003">
    <property type="entry name" value="PH_DOMAIN"/>
    <property type="match status" value="1"/>
</dbReference>
<keyword evidence="3" id="KW-0597">Phosphoprotein</keyword>
<dbReference type="PANTHER" id="PTHR10614">
    <property type="entry name" value="INSULIN RECEPTOR SUBSTRATE"/>
    <property type="match status" value="1"/>
</dbReference>
<gene>
    <name evidence="13" type="ORF">RUM44_010403</name>
</gene>
<keyword evidence="14" id="KW-1185">Reference proteome</keyword>
<dbReference type="EMBL" id="JAWJWF010000045">
    <property type="protein sequence ID" value="KAK6627921.1"/>
    <property type="molecule type" value="Genomic_DNA"/>
</dbReference>
<feature type="compositionally biased region" description="Basic and acidic residues" evidence="10">
    <location>
        <begin position="1409"/>
        <end position="1424"/>
    </location>
</feature>
<feature type="compositionally biased region" description="Polar residues" evidence="10">
    <location>
        <begin position="441"/>
        <end position="451"/>
    </location>
</feature>
<reference evidence="13 14" key="1">
    <citation type="submission" date="2023-09" db="EMBL/GenBank/DDBJ databases">
        <title>Genomes of two closely related lineages of the louse Polyplax serrata with different host specificities.</title>
        <authorList>
            <person name="Martinu J."/>
            <person name="Tarabai H."/>
            <person name="Stefka J."/>
            <person name="Hypsa V."/>
        </authorList>
    </citation>
    <scope>NUCLEOTIDE SEQUENCE [LARGE SCALE GENOMIC DNA]</scope>
    <source>
        <strain evidence="13">98ZLc_SE</strain>
    </source>
</reference>
<comment type="subunit">
    <text evidence="1">Bindings to phosphatidylinositol 3-kinase and SHP2.</text>
</comment>
<feature type="compositionally biased region" description="Polar residues" evidence="10">
    <location>
        <begin position="1123"/>
        <end position="1132"/>
    </location>
</feature>
<dbReference type="Pfam" id="PF00169">
    <property type="entry name" value="PH"/>
    <property type="match status" value="1"/>
</dbReference>
<feature type="region of interest" description="Disordered" evidence="10">
    <location>
        <begin position="412"/>
        <end position="500"/>
    </location>
</feature>
<feature type="domain" description="IRS-type PTB" evidence="12">
    <location>
        <begin position="133"/>
        <end position="240"/>
    </location>
</feature>
<dbReference type="SMART" id="SM00310">
    <property type="entry name" value="PTBI"/>
    <property type="match status" value="1"/>
</dbReference>
<dbReference type="Pfam" id="PF02174">
    <property type="entry name" value="IRS"/>
    <property type="match status" value="1"/>
</dbReference>
<dbReference type="Proteomes" id="UP001359485">
    <property type="component" value="Unassembled WGS sequence"/>
</dbReference>
<dbReference type="InterPro" id="IPR011993">
    <property type="entry name" value="PH-like_dom_sf"/>
</dbReference>
<evidence type="ECO:0000256" key="3">
    <source>
        <dbReference type="ARBA" id="ARBA00022553"/>
    </source>
</evidence>
<feature type="region of interest" description="Disordered" evidence="10">
    <location>
        <begin position="296"/>
        <end position="362"/>
    </location>
</feature>
<organism evidence="13 14">
    <name type="scientific">Polyplax serrata</name>
    <name type="common">Common mouse louse</name>
    <dbReference type="NCBI Taxonomy" id="468196"/>
    <lineage>
        <taxon>Eukaryota</taxon>
        <taxon>Metazoa</taxon>
        <taxon>Ecdysozoa</taxon>
        <taxon>Arthropoda</taxon>
        <taxon>Hexapoda</taxon>
        <taxon>Insecta</taxon>
        <taxon>Pterygota</taxon>
        <taxon>Neoptera</taxon>
        <taxon>Paraneoptera</taxon>
        <taxon>Psocodea</taxon>
        <taxon>Troctomorpha</taxon>
        <taxon>Phthiraptera</taxon>
        <taxon>Anoplura</taxon>
        <taxon>Polyplacidae</taxon>
        <taxon>Polyplax</taxon>
    </lineage>
</organism>